<proteinExistence type="predicted"/>
<reference evidence="2 3" key="1">
    <citation type="journal article" date="2016" name="Genome Biol. Evol.">
        <title>Divergent and convergent evolution of fungal pathogenicity.</title>
        <authorList>
            <person name="Shang Y."/>
            <person name="Xiao G."/>
            <person name="Zheng P."/>
            <person name="Cen K."/>
            <person name="Zhan S."/>
            <person name="Wang C."/>
        </authorList>
    </citation>
    <scope>NUCLEOTIDE SEQUENCE [LARGE SCALE GENOMIC DNA]</scope>
    <source>
        <strain evidence="2 3">RCEF 3172</strain>
    </source>
</reference>
<name>A0A166X6Z0_9HYPO</name>
<evidence type="ECO:0008006" key="4">
    <source>
        <dbReference type="Google" id="ProtNLM"/>
    </source>
</evidence>
<gene>
    <name evidence="2" type="ORF">BBO_08713</name>
</gene>
<feature type="compositionally biased region" description="Polar residues" evidence="1">
    <location>
        <begin position="119"/>
        <end position="136"/>
    </location>
</feature>
<accession>A0A166X6Z0</accession>
<sequence>MTMSKDFTAKDRSSQSRVNTWRRENRMVILKGMPLNMPPEECEAACRVRLPQHQSLQFEWERPCNPWRKHRGRVALGFENAEVRTEAEQTLAGWHWDFHPILIQKVPKPRFRRVCGKSATETKSTTNNPSLLTENAPSNIIKSLSSAKTTKETATFRRPLSQAPPAAETIDLTAGSPAAPARPLTLRLSTPVNVPCAAATAVQEACCIAAEAAAAADAAVAEAHAATFRAFTAEAAGDIAAAASAQEQASAAEERARSVYGAAATAARIASAYSSCISPLDDFCRY</sequence>
<dbReference type="AlphaFoldDB" id="A0A166X6Z0"/>
<dbReference type="Proteomes" id="UP000076863">
    <property type="component" value="Unassembled WGS sequence"/>
</dbReference>
<dbReference type="OrthoDB" id="5153781at2759"/>
<evidence type="ECO:0000313" key="2">
    <source>
        <dbReference type="EMBL" id="OAA35489.1"/>
    </source>
</evidence>
<evidence type="ECO:0000256" key="1">
    <source>
        <dbReference type="SAM" id="MobiDB-lite"/>
    </source>
</evidence>
<evidence type="ECO:0000313" key="3">
    <source>
        <dbReference type="Proteomes" id="UP000076863"/>
    </source>
</evidence>
<organism evidence="2 3">
    <name type="scientific">Beauveria brongniartii RCEF 3172</name>
    <dbReference type="NCBI Taxonomy" id="1081107"/>
    <lineage>
        <taxon>Eukaryota</taxon>
        <taxon>Fungi</taxon>
        <taxon>Dikarya</taxon>
        <taxon>Ascomycota</taxon>
        <taxon>Pezizomycotina</taxon>
        <taxon>Sordariomycetes</taxon>
        <taxon>Hypocreomycetidae</taxon>
        <taxon>Hypocreales</taxon>
        <taxon>Cordycipitaceae</taxon>
        <taxon>Beauveria</taxon>
        <taxon>Beauveria brongniartii</taxon>
    </lineage>
</organism>
<dbReference type="EMBL" id="AZHA01000042">
    <property type="protein sequence ID" value="OAA35489.1"/>
    <property type="molecule type" value="Genomic_DNA"/>
</dbReference>
<feature type="region of interest" description="Disordered" evidence="1">
    <location>
        <begin position="146"/>
        <end position="165"/>
    </location>
</feature>
<comment type="caution">
    <text evidence="2">The sequence shown here is derived from an EMBL/GenBank/DDBJ whole genome shotgun (WGS) entry which is preliminary data.</text>
</comment>
<feature type="region of interest" description="Disordered" evidence="1">
    <location>
        <begin position="117"/>
        <end position="136"/>
    </location>
</feature>
<protein>
    <recommendedName>
        <fullName evidence="4">RRM domain-containing protein</fullName>
    </recommendedName>
</protein>
<keyword evidence="3" id="KW-1185">Reference proteome</keyword>